<keyword evidence="1" id="KW-0472">Membrane</keyword>
<evidence type="ECO:0000313" key="2">
    <source>
        <dbReference type="EMBL" id="QSE75989.1"/>
    </source>
</evidence>
<accession>A0AA45QQJ9</accession>
<evidence type="ECO:0000256" key="1">
    <source>
        <dbReference type="SAM" id="Phobius"/>
    </source>
</evidence>
<sequence>MKYSLISPITGAVIFGIIISLILLLLVLYEKVFTKKYIIGNSIDETIVEVTTLENLIRDILLSWDQEKIISTAYSDNLLEVHNKMMLSRYRKGEIKVLDSVLIEGMYDLKKKI</sequence>
<keyword evidence="1" id="KW-0812">Transmembrane</keyword>
<keyword evidence="3" id="KW-1185">Reference proteome</keyword>
<name>A0AA45QQJ9_9LACT</name>
<dbReference type="AlphaFoldDB" id="A0AA45QQJ9"/>
<keyword evidence="1" id="KW-1133">Transmembrane helix</keyword>
<evidence type="ECO:0000313" key="3">
    <source>
        <dbReference type="Proteomes" id="UP000663608"/>
    </source>
</evidence>
<reference evidence="2 3" key="1">
    <citation type="submission" date="2021-02" db="EMBL/GenBank/DDBJ databases">
        <title>Complete genome sequence of Lactococcus lactis strain K_LL004.</title>
        <authorList>
            <person name="Kim H.B."/>
        </authorList>
    </citation>
    <scope>NUCLEOTIDE SEQUENCE [LARGE SCALE GENOMIC DNA]</scope>
    <source>
        <strain evidence="2 3">K_LL004</strain>
    </source>
</reference>
<protein>
    <submittedName>
        <fullName evidence="2">Uncharacterized protein</fullName>
    </submittedName>
</protein>
<dbReference type="EMBL" id="CP070872">
    <property type="protein sequence ID" value="QSE75989.1"/>
    <property type="molecule type" value="Genomic_DNA"/>
</dbReference>
<dbReference type="RefSeq" id="WP_205871543.1">
    <property type="nucleotide sequence ID" value="NZ_CP070872.1"/>
</dbReference>
<dbReference type="KEGG" id="lti:JW886_05790"/>
<proteinExistence type="predicted"/>
<feature type="transmembrane region" description="Helical" evidence="1">
    <location>
        <begin position="6"/>
        <end position="29"/>
    </location>
</feature>
<gene>
    <name evidence="2" type="ORF">JW886_05790</name>
</gene>
<dbReference type="Proteomes" id="UP000663608">
    <property type="component" value="Chromosome"/>
</dbReference>
<organism evidence="2 3">
    <name type="scientific">Lactococcus taiwanensis</name>
    <dbReference type="NCBI Taxonomy" id="1151742"/>
    <lineage>
        <taxon>Bacteria</taxon>
        <taxon>Bacillati</taxon>
        <taxon>Bacillota</taxon>
        <taxon>Bacilli</taxon>
        <taxon>Lactobacillales</taxon>
        <taxon>Streptococcaceae</taxon>
        <taxon>Lactococcus</taxon>
    </lineage>
</organism>